<evidence type="ECO:0000313" key="6">
    <source>
        <dbReference type="EMBL" id="GAA0357337.1"/>
    </source>
</evidence>
<dbReference type="InterPro" id="IPR005234">
    <property type="entry name" value="ScpB_csome_segregation"/>
</dbReference>
<evidence type="ECO:0000256" key="3">
    <source>
        <dbReference type="ARBA" id="ARBA00022829"/>
    </source>
</evidence>
<dbReference type="Proteomes" id="UP001501166">
    <property type="component" value="Unassembled WGS sequence"/>
</dbReference>
<accession>A0ABP3H066</accession>
<sequence length="184" mass="20949">MNELATYEALLFVAGDEGITLKELAQLTKSTVDHTKVCLKKLEDKYTNRIESGLTIIETAETYRLVSKKEYSPIIQQYAQSPLNKKLSRASVETLAVIAYKQPITRMEIEEIRGVQLSSSLQKLKLRNLIQEVGRVEAPGKPVLYGTTDYFLDYFGLNDLTDLPELVIEEEIEHQSLFDETLDF</sequence>
<protein>
    <recommendedName>
        <fullName evidence="5">Segregation and condensation protein B</fullName>
    </recommendedName>
</protein>
<proteinExistence type="inferred from homology"/>
<dbReference type="PANTHER" id="PTHR34298:SF2">
    <property type="entry name" value="SEGREGATION AND CONDENSATION PROTEIN B"/>
    <property type="match status" value="1"/>
</dbReference>
<dbReference type="PANTHER" id="PTHR34298">
    <property type="entry name" value="SEGREGATION AND CONDENSATION PROTEIN B"/>
    <property type="match status" value="1"/>
</dbReference>
<comment type="subunit">
    <text evidence="5">Homodimer. Homodimerization may be required to stabilize the binding of ScpA to the Smc head domains. Component of a cohesin-like complex composed of ScpA, ScpB and the Smc homodimer, in which ScpA and ScpB bind to the head domain of Smc. The presence of the three proteins is required for the association of the complex with DNA.</text>
</comment>
<evidence type="ECO:0000256" key="2">
    <source>
        <dbReference type="ARBA" id="ARBA00022618"/>
    </source>
</evidence>
<gene>
    <name evidence="5 6" type="primary">scpB</name>
    <name evidence="6" type="ORF">GCM10008932_07770</name>
</gene>
<dbReference type="HAMAP" id="MF_01804">
    <property type="entry name" value="ScpB"/>
    <property type="match status" value="1"/>
</dbReference>
<evidence type="ECO:0000313" key="7">
    <source>
        <dbReference type="Proteomes" id="UP001501166"/>
    </source>
</evidence>
<evidence type="ECO:0000256" key="4">
    <source>
        <dbReference type="ARBA" id="ARBA00023306"/>
    </source>
</evidence>
<keyword evidence="4 5" id="KW-0131">Cell cycle</keyword>
<dbReference type="Gene3D" id="1.10.10.10">
    <property type="entry name" value="Winged helix-like DNA-binding domain superfamily/Winged helix DNA-binding domain"/>
    <property type="match status" value="2"/>
</dbReference>
<name>A0ABP3H066_9LACT</name>
<dbReference type="EMBL" id="BAAACW010000046">
    <property type="protein sequence ID" value="GAA0357337.1"/>
    <property type="molecule type" value="Genomic_DNA"/>
</dbReference>
<keyword evidence="1 5" id="KW-0963">Cytoplasm</keyword>
<dbReference type="SUPFAM" id="SSF46785">
    <property type="entry name" value="Winged helix' DNA-binding domain"/>
    <property type="match status" value="2"/>
</dbReference>
<dbReference type="PIRSF" id="PIRSF019345">
    <property type="entry name" value="ScpB"/>
    <property type="match status" value="1"/>
</dbReference>
<comment type="function">
    <text evidence="5">Participates in chromosomal partition during cell division. May act via the formation of a condensin-like complex containing Smc and ScpA that pull DNA away from mid-cell into both cell halves.</text>
</comment>
<comment type="similarity">
    <text evidence="5">Belongs to the ScpB family.</text>
</comment>
<reference evidence="7" key="1">
    <citation type="journal article" date="2019" name="Int. J. Syst. Evol. Microbiol.">
        <title>The Global Catalogue of Microorganisms (GCM) 10K type strain sequencing project: providing services to taxonomists for standard genome sequencing and annotation.</title>
        <authorList>
            <consortium name="The Broad Institute Genomics Platform"/>
            <consortium name="The Broad Institute Genome Sequencing Center for Infectious Disease"/>
            <person name="Wu L."/>
            <person name="Ma J."/>
        </authorList>
    </citation>
    <scope>NUCLEOTIDE SEQUENCE [LARGE SCALE GENOMIC DNA]</scope>
    <source>
        <strain evidence="7">JCM 12662</strain>
    </source>
</reference>
<dbReference type="RefSeq" id="WP_343754211.1">
    <property type="nucleotide sequence ID" value="NZ_BAAACW010000046.1"/>
</dbReference>
<dbReference type="InterPro" id="IPR036390">
    <property type="entry name" value="WH_DNA-bd_sf"/>
</dbReference>
<evidence type="ECO:0000256" key="5">
    <source>
        <dbReference type="HAMAP-Rule" id="MF_01804"/>
    </source>
</evidence>
<organism evidence="6 7">
    <name type="scientific">Alkalibacterium iburiense</name>
    <dbReference type="NCBI Taxonomy" id="290589"/>
    <lineage>
        <taxon>Bacteria</taxon>
        <taxon>Bacillati</taxon>
        <taxon>Bacillota</taxon>
        <taxon>Bacilli</taxon>
        <taxon>Lactobacillales</taxon>
        <taxon>Carnobacteriaceae</taxon>
        <taxon>Alkalibacterium</taxon>
    </lineage>
</organism>
<keyword evidence="3 5" id="KW-0159">Chromosome partition</keyword>
<dbReference type="Pfam" id="PF04079">
    <property type="entry name" value="SMC_ScpB"/>
    <property type="match status" value="1"/>
</dbReference>
<dbReference type="NCBIfam" id="TIGR00281">
    <property type="entry name" value="SMC-Scp complex subunit ScpB"/>
    <property type="match status" value="1"/>
</dbReference>
<keyword evidence="7" id="KW-1185">Reference proteome</keyword>
<dbReference type="InterPro" id="IPR036388">
    <property type="entry name" value="WH-like_DNA-bd_sf"/>
</dbReference>
<evidence type="ECO:0000256" key="1">
    <source>
        <dbReference type="ARBA" id="ARBA00022490"/>
    </source>
</evidence>
<comment type="caution">
    <text evidence="6">The sequence shown here is derived from an EMBL/GenBank/DDBJ whole genome shotgun (WGS) entry which is preliminary data.</text>
</comment>
<comment type="subcellular location">
    <subcellularLocation>
        <location evidence="5">Cytoplasm</location>
    </subcellularLocation>
    <text evidence="5">Associated with two foci at the outer edges of the nucleoid region in young cells, and at four foci within both cell halves in older cells.</text>
</comment>
<keyword evidence="2 5" id="KW-0132">Cell division</keyword>